<evidence type="ECO:0000313" key="3">
    <source>
        <dbReference type="Proteomes" id="UP000008810"/>
    </source>
</evidence>
<name>A0A2K2DIQ7_BRADI</name>
<dbReference type="AlphaFoldDB" id="A0A2K2DIQ7"/>
<dbReference type="Gramene" id="PNT74162">
    <property type="protein sequence ID" value="PNT74162"/>
    <property type="gene ID" value="BRADI_1g08982v3"/>
</dbReference>
<dbReference type="EMBL" id="CM000880">
    <property type="protein sequence ID" value="PNT74162.1"/>
    <property type="molecule type" value="Genomic_DNA"/>
</dbReference>
<proteinExistence type="predicted"/>
<evidence type="ECO:0000313" key="1">
    <source>
        <dbReference type="EMBL" id="PNT74162.1"/>
    </source>
</evidence>
<dbReference type="EnsemblPlants" id="PNT74162">
    <property type="protein sequence ID" value="PNT74162"/>
    <property type="gene ID" value="BRADI_1g08982v3"/>
</dbReference>
<sequence>MIYLTCGGKCHSKFSNAVASGPAVWLDHAVTVSLFPLLGTHRETPMLGPARQVTKRKIHCYAFPGRPLLHTLVRAWRSSARVR</sequence>
<reference evidence="1 2" key="1">
    <citation type="journal article" date="2010" name="Nature">
        <title>Genome sequencing and analysis of the model grass Brachypodium distachyon.</title>
        <authorList>
            <consortium name="International Brachypodium Initiative"/>
        </authorList>
    </citation>
    <scope>NUCLEOTIDE SEQUENCE [LARGE SCALE GENOMIC DNA]</scope>
    <source>
        <strain evidence="1 2">Bd21</strain>
    </source>
</reference>
<protein>
    <submittedName>
        <fullName evidence="1 2">Uncharacterized protein</fullName>
    </submittedName>
</protein>
<reference evidence="2" key="3">
    <citation type="submission" date="2018-08" db="UniProtKB">
        <authorList>
            <consortium name="EnsemblPlants"/>
        </authorList>
    </citation>
    <scope>IDENTIFICATION</scope>
    <source>
        <strain evidence="2">cv. Bd21</strain>
    </source>
</reference>
<organism evidence="1">
    <name type="scientific">Brachypodium distachyon</name>
    <name type="common">Purple false brome</name>
    <name type="synonym">Trachynia distachya</name>
    <dbReference type="NCBI Taxonomy" id="15368"/>
    <lineage>
        <taxon>Eukaryota</taxon>
        <taxon>Viridiplantae</taxon>
        <taxon>Streptophyta</taxon>
        <taxon>Embryophyta</taxon>
        <taxon>Tracheophyta</taxon>
        <taxon>Spermatophyta</taxon>
        <taxon>Magnoliopsida</taxon>
        <taxon>Liliopsida</taxon>
        <taxon>Poales</taxon>
        <taxon>Poaceae</taxon>
        <taxon>BOP clade</taxon>
        <taxon>Pooideae</taxon>
        <taxon>Stipodae</taxon>
        <taxon>Brachypodieae</taxon>
        <taxon>Brachypodium</taxon>
    </lineage>
</organism>
<dbReference type="InParanoid" id="A0A2K2DIQ7"/>
<gene>
    <name evidence="1" type="ORF">BRADI_1g08982v3</name>
</gene>
<keyword evidence="3" id="KW-1185">Reference proteome</keyword>
<reference evidence="1" key="2">
    <citation type="submission" date="2017-06" db="EMBL/GenBank/DDBJ databases">
        <title>WGS assembly of Brachypodium distachyon.</title>
        <authorList>
            <consortium name="The International Brachypodium Initiative"/>
            <person name="Lucas S."/>
            <person name="Harmon-Smith M."/>
            <person name="Lail K."/>
            <person name="Tice H."/>
            <person name="Grimwood J."/>
            <person name="Bruce D."/>
            <person name="Barry K."/>
            <person name="Shu S."/>
            <person name="Lindquist E."/>
            <person name="Wang M."/>
            <person name="Pitluck S."/>
            <person name="Vogel J.P."/>
            <person name="Garvin D.F."/>
            <person name="Mockler T.C."/>
            <person name="Schmutz J."/>
            <person name="Rokhsar D."/>
            <person name="Bevan M.W."/>
        </authorList>
    </citation>
    <scope>NUCLEOTIDE SEQUENCE</scope>
    <source>
        <strain evidence="1">Bd21</strain>
    </source>
</reference>
<accession>A0A2K2DIQ7</accession>
<dbReference type="Proteomes" id="UP000008810">
    <property type="component" value="Chromosome 1"/>
</dbReference>
<evidence type="ECO:0000313" key="2">
    <source>
        <dbReference type="EnsemblPlants" id="PNT74162"/>
    </source>
</evidence>